<evidence type="ECO:0000313" key="1">
    <source>
        <dbReference type="EMBL" id="ETX16532.1"/>
    </source>
</evidence>
<dbReference type="Proteomes" id="UP000022447">
    <property type="component" value="Unassembled WGS sequence"/>
</dbReference>
<dbReference type="STRING" id="1449350.OCH239_01520"/>
<gene>
    <name evidence="1" type="ORF">OCH239_01520</name>
</gene>
<reference evidence="1 2" key="1">
    <citation type="submission" date="2014-01" db="EMBL/GenBank/DDBJ databases">
        <title>Roseivivax halodurans JCM 10272 Genome Sequencing.</title>
        <authorList>
            <person name="Lai Q."/>
            <person name="Li G."/>
            <person name="Shao Z."/>
        </authorList>
    </citation>
    <scope>NUCLEOTIDE SEQUENCE [LARGE SCALE GENOMIC DNA]</scope>
    <source>
        <strain evidence="1 2">JCM 10272</strain>
    </source>
</reference>
<name>X7EKU3_9RHOB</name>
<organism evidence="1 2">
    <name type="scientific">Roseivivax halodurans JCM 10272</name>
    <dbReference type="NCBI Taxonomy" id="1449350"/>
    <lineage>
        <taxon>Bacteria</taxon>
        <taxon>Pseudomonadati</taxon>
        <taxon>Pseudomonadota</taxon>
        <taxon>Alphaproteobacteria</taxon>
        <taxon>Rhodobacterales</taxon>
        <taxon>Roseobacteraceae</taxon>
        <taxon>Roseivivax</taxon>
    </lineage>
</organism>
<dbReference type="AlphaFoldDB" id="X7EKU3"/>
<evidence type="ECO:0000313" key="2">
    <source>
        <dbReference type="Proteomes" id="UP000022447"/>
    </source>
</evidence>
<dbReference type="InterPro" id="IPR025187">
    <property type="entry name" value="DUF4112"/>
</dbReference>
<accession>X7EKU3</accession>
<dbReference type="EMBL" id="JALZ01000001">
    <property type="protein sequence ID" value="ETX16532.1"/>
    <property type="molecule type" value="Genomic_DNA"/>
</dbReference>
<dbReference type="Pfam" id="PF13430">
    <property type="entry name" value="DUF4112"/>
    <property type="match status" value="1"/>
</dbReference>
<sequence>MDAKPLHIEDLHRVERLERLAAQMDSAFRIPGTKIRFGWDGILSIVPGVGDTIALIPAAHIFHSAYKMGVPSHTIGRMAFNSGIDYVIGSIPVIGTVFDVGYKSNRKNAALIREHVEKKHGGRLAPERGAFV</sequence>
<dbReference type="PANTHER" id="PTHR35519">
    <property type="entry name" value="MEMBRANE PROTEINS"/>
    <property type="match status" value="1"/>
</dbReference>
<protein>
    <submittedName>
        <fullName evidence="1">Membrane protein</fullName>
    </submittedName>
</protein>
<proteinExistence type="predicted"/>
<dbReference type="eggNOG" id="ENOG5032RYR">
    <property type="taxonomic scope" value="Bacteria"/>
</dbReference>
<dbReference type="PANTHER" id="PTHR35519:SF2">
    <property type="entry name" value="PH DOMAIN PROTEIN"/>
    <property type="match status" value="1"/>
</dbReference>
<keyword evidence="2" id="KW-1185">Reference proteome</keyword>
<comment type="caution">
    <text evidence="1">The sequence shown here is derived from an EMBL/GenBank/DDBJ whole genome shotgun (WGS) entry which is preliminary data.</text>
</comment>